<dbReference type="AlphaFoldDB" id="A0A1X4NHS3"/>
<dbReference type="RefSeq" id="WP_085640264.1">
    <property type="nucleotide sequence ID" value="NZ_JFKC01000020.1"/>
</dbReference>
<keyword evidence="3" id="KW-1185">Reference proteome</keyword>
<feature type="chain" id="PRO_5012100791" description="26 kDa periplasmic immunogenic protein" evidence="1">
    <location>
        <begin position="23"/>
        <end position="232"/>
    </location>
</feature>
<evidence type="ECO:0000313" key="2">
    <source>
        <dbReference type="EMBL" id="OSQ47292.1"/>
    </source>
</evidence>
<comment type="caution">
    <text evidence="2">The sequence shown here is derived from an EMBL/GenBank/DDBJ whole genome shotgun (WGS) entry which is preliminary data.</text>
</comment>
<name>A0A1X4NHS3_9RHOB</name>
<reference evidence="2 3" key="1">
    <citation type="submission" date="2014-03" db="EMBL/GenBank/DDBJ databases">
        <title>The draft genome sequence of Marivita geojedonensis KCTC 23882.</title>
        <authorList>
            <person name="Lai Q."/>
            <person name="Shao Z."/>
        </authorList>
    </citation>
    <scope>NUCLEOTIDE SEQUENCE [LARGE SCALE GENOMIC DNA]</scope>
    <source>
        <strain evidence="2 3">DPG-138</strain>
    </source>
</reference>
<dbReference type="Gene3D" id="3.30.70.2970">
    <property type="entry name" value="Protein of unknown function (DUF541), domain 2"/>
    <property type="match status" value="1"/>
</dbReference>
<dbReference type="PANTHER" id="PTHR34387:SF1">
    <property type="entry name" value="PERIPLASMIC IMMUNOGENIC PROTEIN"/>
    <property type="match status" value="1"/>
</dbReference>
<accession>A0A1X4NHS3</accession>
<dbReference type="InterPro" id="IPR007497">
    <property type="entry name" value="SIMPL/DUF541"/>
</dbReference>
<sequence length="232" mass="24187">MFKSTALVAAVVAFVGISPVWAETTGQLTVSGEGSVFAVPDLAVVSVGAMADASTAQEAMDQTSDITSAILARLADAGIEGRDIQTSDLSLNPIWNHRATTDDRPRIEGYQASNRVTVRVRELDALGGVLDALLRDGANQLGGLQFTVSDPEPLLNEARVRAVADARARAELLADAAGVQLGGLISLSETGTPMPRPEMMGMARASDAAVPVAEGETELRAGVTLVYEILSE</sequence>
<protein>
    <recommendedName>
        <fullName evidence="4">26 kDa periplasmic immunogenic protein</fullName>
    </recommendedName>
</protein>
<dbReference type="PANTHER" id="PTHR34387">
    <property type="entry name" value="SLR1258 PROTEIN"/>
    <property type="match status" value="1"/>
</dbReference>
<dbReference type="EMBL" id="JFKC01000020">
    <property type="protein sequence ID" value="OSQ47292.1"/>
    <property type="molecule type" value="Genomic_DNA"/>
</dbReference>
<dbReference type="STRING" id="1123756.MGEO_16200"/>
<gene>
    <name evidence="2" type="ORF">MGEO_16200</name>
</gene>
<dbReference type="GO" id="GO:0006974">
    <property type="term" value="P:DNA damage response"/>
    <property type="evidence" value="ECO:0007669"/>
    <property type="project" value="TreeGrafter"/>
</dbReference>
<proteinExistence type="predicted"/>
<keyword evidence="1" id="KW-0732">Signal</keyword>
<evidence type="ECO:0000256" key="1">
    <source>
        <dbReference type="SAM" id="SignalP"/>
    </source>
</evidence>
<dbReference type="Proteomes" id="UP000193926">
    <property type="component" value="Unassembled WGS sequence"/>
</dbReference>
<dbReference type="Gene3D" id="3.30.110.170">
    <property type="entry name" value="Protein of unknown function (DUF541), domain 1"/>
    <property type="match status" value="1"/>
</dbReference>
<feature type="signal peptide" evidence="1">
    <location>
        <begin position="1"/>
        <end position="22"/>
    </location>
</feature>
<dbReference type="InterPro" id="IPR052022">
    <property type="entry name" value="26kDa_periplasmic_antigen"/>
</dbReference>
<evidence type="ECO:0008006" key="4">
    <source>
        <dbReference type="Google" id="ProtNLM"/>
    </source>
</evidence>
<dbReference type="OrthoDB" id="9813144at2"/>
<evidence type="ECO:0000313" key="3">
    <source>
        <dbReference type="Proteomes" id="UP000193926"/>
    </source>
</evidence>
<organism evidence="2 3">
    <name type="scientific">Marivita geojedonensis</name>
    <dbReference type="NCBI Taxonomy" id="1123756"/>
    <lineage>
        <taxon>Bacteria</taxon>
        <taxon>Pseudomonadati</taxon>
        <taxon>Pseudomonadota</taxon>
        <taxon>Alphaproteobacteria</taxon>
        <taxon>Rhodobacterales</taxon>
        <taxon>Roseobacteraceae</taxon>
        <taxon>Marivita</taxon>
    </lineage>
</organism>
<dbReference type="Pfam" id="PF04402">
    <property type="entry name" value="SIMPL"/>
    <property type="match status" value="1"/>
</dbReference>